<dbReference type="Proteomes" id="UP001163046">
    <property type="component" value="Unassembled WGS sequence"/>
</dbReference>
<name>A0A9X0CRK5_9CNID</name>
<evidence type="ECO:0000313" key="2">
    <source>
        <dbReference type="Proteomes" id="UP001163046"/>
    </source>
</evidence>
<evidence type="ECO:0000313" key="1">
    <source>
        <dbReference type="EMBL" id="KAJ7373422.1"/>
    </source>
</evidence>
<reference evidence="1" key="1">
    <citation type="submission" date="2023-01" db="EMBL/GenBank/DDBJ databases">
        <title>Genome assembly of the deep-sea coral Lophelia pertusa.</title>
        <authorList>
            <person name="Herrera S."/>
            <person name="Cordes E."/>
        </authorList>
    </citation>
    <scope>NUCLEOTIDE SEQUENCE</scope>
    <source>
        <strain evidence="1">USNM1676648</strain>
        <tissue evidence="1">Polyp</tissue>
    </source>
</reference>
<keyword evidence="2" id="KW-1185">Reference proteome</keyword>
<dbReference type="EMBL" id="MU826831">
    <property type="protein sequence ID" value="KAJ7373422.1"/>
    <property type="molecule type" value="Genomic_DNA"/>
</dbReference>
<comment type="caution">
    <text evidence="1">The sequence shown here is derived from an EMBL/GenBank/DDBJ whole genome shotgun (WGS) entry which is preliminary data.</text>
</comment>
<accession>A0A9X0CRK5</accession>
<protein>
    <submittedName>
        <fullName evidence="1">Uncharacterized protein</fullName>
    </submittedName>
</protein>
<dbReference type="AlphaFoldDB" id="A0A9X0CRK5"/>
<gene>
    <name evidence="1" type="ORF">OS493_013015</name>
</gene>
<organism evidence="1 2">
    <name type="scientific">Desmophyllum pertusum</name>
    <dbReference type="NCBI Taxonomy" id="174260"/>
    <lineage>
        <taxon>Eukaryota</taxon>
        <taxon>Metazoa</taxon>
        <taxon>Cnidaria</taxon>
        <taxon>Anthozoa</taxon>
        <taxon>Hexacorallia</taxon>
        <taxon>Scleractinia</taxon>
        <taxon>Caryophylliina</taxon>
        <taxon>Caryophylliidae</taxon>
        <taxon>Desmophyllum</taxon>
    </lineage>
</organism>
<proteinExistence type="predicted"/>
<sequence>MAGMDGNVNNAGNLNVPDEAAREPAMTIAGLELTLETTGVGALDTGVVFSQIAKMIDGSEFPNVWAMAAAISLVREEDAPVEAAVTTTEASDDAGEDVEAVETVPAAKLLLVERGKTMLRPGRVQHTTPRCEE</sequence>